<name>A0A1P8KBP7_9BURK</name>
<accession>A0A1P8KBP7</accession>
<proteinExistence type="predicted"/>
<gene>
    <name evidence="2" type="ORF">RS694_13430</name>
</gene>
<organism evidence="2 3">
    <name type="scientific">Rhodoferax saidenbachensis</name>
    <dbReference type="NCBI Taxonomy" id="1484693"/>
    <lineage>
        <taxon>Bacteria</taxon>
        <taxon>Pseudomonadati</taxon>
        <taxon>Pseudomonadota</taxon>
        <taxon>Betaproteobacteria</taxon>
        <taxon>Burkholderiales</taxon>
        <taxon>Comamonadaceae</taxon>
        <taxon>Rhodoferax</taxon>
    </lineage>
</organism>
<keyword evidence="3" id="KW-1185">Reference proteome</keyword>
<dbReference type="AlphaFoldDB" id="A0A1P8KBP7"/>
<feature type="region of interest" description="Disordered" evidence="1">
    <location>
        <begin position="15"/>
        <end position="92"/>
    </location>
</feature>
<evidence type="ECO:0000313" key="3">
    <source>
        <dbReference type="Proteomes" id="UP000186110"/>
    </source>
</evidence>
<dbReference type="STRING" id="1484693.RS694_13430"/>
<evidence type="ECO:0000256" key="1">
    <source>
        <dbReference type="SAM" id="MobiDB-lite"/>
    </source>
</evidence>
<feature type="compositionally biased region" description="Polar residues" evidence="1">
    <location>
        <begin position="76"/>
        <end position="85"/>
    </location>
</feature>
<dbReference type="KEGG" id="rsb:RS694_13430"/>
<dbReference type="EMBL" id="CP019239">
    <property type="protein sequence ID" value="APW43433.1"/>
    <property type="molecule type" value="Genomic_DNA"/>
</dbReference>
<dbReference type="Proteomes" id="UP000186110">
    <property type="component" value="Chromosome"/>
</dbReference>
<reference evidence="2 3" key="1">
    <citation type="submission" date="2017-01" db="EMBL/GenBank/DDBJ databases">
        <authorList>
            <person name="Mah S.A."/>
            <person name="Swanson W.J."/>
            <person name="Moy G.W."/>
            <person name="Vacquier V.D."/>
        </authorList>
    </citation>
    <scope>NUCLEOTIDE SEQUENCE [LARGE SCALE GENOMIC DNA]</scope>
    <source>
        <strain evidence="2 3">DSM 22694</strain>
    </source>
</reference>
<sequence>MGWALANGLSGSLLARLPKVSQPARPTDSNTDSTVPALRPGKASAQEERGNRVIGSKWDMGNFSAGEALEERQPQDDTTLGARTNRSFEGRL</sequence>
<protein>
    <submittedName>
        <fullName evidence="2">Uncharacterized protein</fullName>
    </submittedName>
</protein>
<evidence type="ECO:0000313" key="2">
    <source>
        <dbReference type="EMBL" id="APW43433.1"/>
    </source>
</evidence>